<organism evidence="11 12">
    <name type="scientific">Ichthyophthirius multifiliis</name>
    <name type="common">White spot disease agent</name>
    <name type="synonym">Ich</name>
    <dbReference type="NCBI Taxonomy" id="5932"/>
    <lineage>
        <taxon>Eukaryota</taxon>
        <taxon>Sar</taxon>
        <taxon>Alveolata</taxon>
        <taxon>Ciliophora</taxon>
        <taxon>Intramacronucleata</taxon>
        <taxon>Oligohymenophorea</taxon>
        <taxon>Hymenostomatida</taxon>
        <taxon>Ophryoglenina</taxon>
        <taxon>Ichthyophthirius</taxon>
    </lineage>
</organism>
<dbReference type="GO" id="GO:0015385">
    <property type="term" value="F:sodium:proton antiporter activity"/>
    <property type="evidence" value="ECO:0007669"/>
    <property type="project" value="InterPro"/>
</dbReference>
<keyword evidence="4 9" id="KW-1133">Transmembrane helix</keyword>
<keyword evidence="5" id="KW-0915">Sodium</keyword>
<keyword evidence="3 9" id="KW-0812">Transmembrane</keyword>
<comment type="subcellular location">
    <subcellularLocation>
        <location evidence="1">Membrane</location>
        <topology evidence="1">Multi-pass membrane protein</topology>
    </subcellularLocation>
</comment>
<evidence type="ECO:0000256" key="7">
    <source>
        <dbReference type="ARBA" id="ARBA00023136"/>
    </source>
</evidence>
<feature type="non-terminal residue" evidence="11">
    <location>
        <position position="1"/>
    </location>
</feature>
<dbReference type="EMBL" id="GL984226">
    <property type="protein sequence ID" value="EGR28611.1"/>
    <property type="molecule type" value="Genomic_DNA"/>
</dbReference>
<dbReference type="InterPro" id="IPR018422">
    <property type="entry name" value="Cation/H_exchanger_CPA1"/>
</dbReference>
<dbReference type="GO" id="GO:0015386">
    <property type="term" value="F:potassium:proton antiporter activity"/>
    <property type="evidence" value="ECO:0007669"/>
    <property type="project" value="TreeGrafter"/>
</dbReference>
<feature type="transmembrane region" description="Helical" evidence="9">
    <location>
        <begin position="20"/>
        <end position="46"/>
    </location>
</feature>
<keyword evidence="12" id="KW-1185">Reference proteome</keyword>
<evidence type="ECO:0000256" key="8">
    <source>
        <dbReference type="ARBA" id="ARBA00023201"/>
    </source>
</evidence>
<evidence type="ECO:0000256" key="5">
    <source>
        <dbReference type="ARBA" id="ARBA00023053"/>
    </source>
</evidence>
<evidence type="ECO:0000256" key="3">
    <source>
        <dbReference type="ARBA" id="ARBA00022692"/>
    </source>
</evidence>
<dbReference type="GO" id="GO:0098719">
    <property type="term" value="P:sodium ion import across plasma membrane"/>
    <property type="evidence" value="ECO:0007669"/>
    <property type="project" value="TreeGrafter"/>
</dbReference>
<feature type="transmembrane region" description="Helical" evidence="9">
    <location>
        <begin position="67"/>
        <end position="87"/>
    </location>
</feature>
<dbReference type="GO" id="GO:0016491">
    <property type="term" value="F:oxidoreductase activity"/>
    <property type="evidence" value="ECO:0007669"/>
    <property type="project" value="UniProtKB-KW"/>
</dbReference>
<dbReference type="PANTHER" id="PTHR10110">
    <property type="entry name" value="SODIUM/HYDROGEN EXCHANGER"/>
    <property type="match status" value="1"/>
</dbReference>
<dbReference type="AlphaFoldDB" id="G0R1Q1"/>
<dbReference type="InterPro" id="IPR006153">
    <property type="entry name" value="Cation/H_exchanger_TM"/>
</dbReference>
<dbReference type="Pfam" id="PF00999">
    <property type="entry name" value="Na_H_Exchanger"/>
    <property type="match status" value="1"/>
</dbReference>
<keyword evidence="8" id="KW-0739">Sodium transport</keyword>
<dbReference type="GeneID" id="14904692"/>
<feature type="transmembrane region" description="Helical" evidence="9">
    <location>
        <begin position="301"/>
        <end position="325"/>
    </location>
</feature>
<dbReference type="STRING" id="857967.G0R1Q1"/>
<evidence type="ECO:0000259" key="10">
    <source>
        <dbReference type="Pfam" id="PF00999"/>
    </source>
</evidence>
<dbReference type="PANTHER" id="PTHR10110:SF187">
    <property type="entry name" value="SODIUM_HYDROGEN EXCHANGER"/>
    <property type="match status" value="1"/>
</dbReference>
<evidence type="ECO:0000256" key="1">
    <source>
        <dbReference type="ARBA" id="ARBA00004141"/>
    </source>
</evidence>
<keyword evidence="6" id="KW-0406">Ion transport</keyword>
<feature type="transmembrane region" description="Helical" evidence="9">
    <location>
        <begin position="197"/>
        <end position="216"/>
    </location>
</feature>
<dbReference type="OMA" id="LICEAFI"/>
<name>G0R1Q1_ICHMU</name>
<feature type="transmembrane region" description="Helical" evidence="9">
    <location>
        <begin position="142"/>
        <end position="163"/>
    </location>
</feature>
<keyword evidence="11" id="KW-0560">Oxidoreductase</keyword>
<proteinExistence type="predicted"/>
<accession>G0R1Q1</accession>
<sequence>ASNNICGWLQFKKTLFFQNFQYITVYGLFGTIINFLVVWGLTYLINKAGLIRNFDLENPIQYLNTKAILLFSATICATDSVSALAMISPSKYPKLFSIIFGEGMVNDSVSIILYTAVFEMVKDPKKEIEFNFLKFLEMFGQFIKNAVLSILMGLAFGLFVTYLTKKVRVFEQLPKLETAIIFSFGFLSYLLSEICQLSGVITILVCGITMSHYLMYNISEKAKTTTKVVFDTISQICEAVLYIALGVVCFQFNGNDFKQKWSWSFILLEIIVCFLSRFFSIFILSWLFIGYYQFRNKKCRINVYEISIIWFAGVIRGAIAFALILKVPLENDSDYSTYIVQSTTFAIVIITTIILGGIMPSFVHLVLKKMQVNPQFVDNNSIQESLAQGEPYQDRQYKSYSQKKWKT</sequence>
<evidence type="ECO:0000313" key="12">
    <source>
        <dbReference type="Proteomes" id="UP000008983"/>
    </source>
</evidence>
<dbReference type="RefSeq" id="XP_004029847.1">
    <property type="nucleotide sequence ID" value="XM_004029799.1"/>
</dbReference>
<evidence type="ECO:0000256" key="4">
    <source>
        <dbReference type="ARBA" id="ARBA00022989"/>
    </source>
</evidence>
<dbReference type="Proteomes" id="UP000008983">
    <property type="component" value="Unassembled WGS sequence"/>
</dbReference>
<keyword evidence="2" id="KW-0813">Transport</keyword>
<feature type="transmembrane region" description="Helical" evidence="9">
    <location>
        <begin position="228"/>
        <end position="253"/>
    </location>
</feature>
<dbReference type="GO" id="GO:0005886">
    <property type="term" value="C:plasma membrane"/>
    <property type="evidence" value="ECO:0007669"/>
    <property type="project" value="TreeGrafter"/>
</dbReference>
<dbReference type="Gene3D" id="6.10.140.1330">
    <property type="match status" value="1"/>
</dbReference>
<dbReference type="GO" id="GO:0051453">
    <property type="term" value="P:regulation of intracellular pH"/>
    <property type="evidence" value="ECO:0007669"/>
    <property type="project" value="TreeGrafter"/>
</dbReference>
<protein>
    <submittedName>
        <fullName evidence="11">Sodium hydrogen exchanger family protein, putative</fullName>
        <ecNumber evidence="11">1.6.5.3</ecNumber>
    </submittedName>
</protein>
<keyword evidence="7 9" id="KW-0472">Membrane</keyword>
<feature type="transmembrane region" description="Helical" evidence="9">
    <location>
        <begin position="345"/>
        <end position="367"/>
    </location>
</feature>
<feature type="domain" description="Cation/H+ exchanger transmembrane" evidence="10">
    <location>
        <begin position="11"/>
        <end position="360"/>
    </location>
</feature>
<gene>
    <name evidence="11" type="ORF">IMG5_171990</name>
</gene>
<evidence type="ECO:0000256" key="2">
    <source>
        <dbReference type="ARBA" id="ARBA00022448"/>
    </source>
</evidence>
<evidence type="ECO:0000256" key="6">
    <source>
        <dbReference type="ARBA" id="ARBA00023065"/>
    </source>
</evidence>
<dbReference type="InParanoid" id="G0R1Q1"/>
<dbReference type="eggNOG" id="KOG1965">
    <property type="taxonomic scope" value="Eukaryota"/>
</dbReference>
<evidence type="ECO:0000313" key="11">
    <source>
        <dbReference type="EMBL" id="EGR28611.1"/>
    </source>
</evidence>
<feature type="non-terminal residue" evidence="11">
    <location>
        <position position="407"/>
    </location>
</feature>
<dbReference type="EC" id="1.6.5.3" evidence="11"/>
<evidence type="ECO:0000256" key="9">
    <source>
        <dbReference type="SAM" id="Phobius"/>
    </source>
</evidence>
<feature type="transmembrane region" description="Helical" evidence="9">
    <location>
        <begin position="265"/>
        <end position="289"/>
    </location>
</feature>
<dbReference type="OrthoDB" id="196264at2759"/>
<reference evidence="11 12" key="1">
    <citation type="submission" date="2011-07" db="EMBL/GenBank/DDBJ databases">
        <authorList>
            <person name="Coyne R."/>
            <person name="Brami D."/>
            <person name="Johnson J."/>
            <person name="Hostetler J."/>
            <person name="Hannick L."/>
            <person name="Clark T."/>
            <person name="Cassidy-Hanley D."/>
            <person name="Inman J."/>
        </authorList>
    </citation>
    <scope>NUCLEOTIDE SEQUENCE [LARGE SCALE GENOMIC DNA]</scope>
    <source>
        <strain evidence="11 12">G5</strain>
    </source>
</reference>